<evidence type="ECO:0000313" key="8">
    <source>
        <dbReference type="EMBL" id="ROO86362.1"/>
    </source>
</evidence>
<dbReference type="Pfam" id="PF02687">
    <property type="entry name" value="FtsX"/>
    <property type="match status" value="1"/>
</dbReference>
<comment type="subcellular location">
    <subcellularLocation>
        <location evidence="1">Cell membrane</location>
        <topology evidence="1">Multi-pass membrane protein</topology>
    </subcellularLocation>
</comment>
<dbReference type="OrthoDB" id="3291880at2"/>
<keyword evidence="4 6" id="KW-1133">Transmembrane helix</keyword>
<organism evidence="8 9">
    <name type="scientific">Actinocorallia herbida</name>
    <dbReference type="NCBI Taxonomy" id="58109"/>
    <lineage>
        <taxon>Bacteria</taxon>
        <taxon>Bacillati</taxon>
        <taxon>Actinomycetota</taxon>
        <taxon>Actinomycetes</taxon>
        <taxon>Streptosporangiales</taxon>
        <taxon>Thermomonosporaceae</taxon>
        <taxon>Actinocorallia</taxon>
    </lineage>
</organism>
<evidence type="ECO:0000256" key="2">
    <source>
        <dbReference type="ARBA" id="ARBA00022475"/>
    </source>
</evidence>
<gene>
    <name evidence="8" type="ORF">EDD29_3926</name>
</gene>
<dbReference type="EMBL" id="RJKE01000001">
    <property type="protein sequence ID" value="ROO86362.1"/>
    <property type="molecule type" value="Genomic_DNA"/>
</dbReference>
<accession>A0A3N1CYK6</accession>
<evidence type="ECO:0000256" key="5">
    <source>
        <dbReference type="ARBA" id="ARBA00023136"/>
    </source>
</evidence>
<feature type="transmembrane region" description="Helical" evidence="6">
    <location>
        <begin position="44"/>
        <end position="66"/>
    </location>
</feature>
<dbReference type="AlphaFoldDB" id="A0A3N1CYK6"/>
<keyword evidence="9" id="KW-1185">Reference proteome</keyword>
<comment type="caution">
    <text evidence="8">The sequence shown here is derived from an EMBL/GenBank/DDBJ whole genome shotgun (WGS) entry which is preliminary data.</text>
</comment>
<name>A0A3N1CYK6_9ACTN</name>
<sequence>MMNLKSADPDGAGACADRYGDDLMTRIWQGIRADATDLAKGSEILLIGAWLLGLRTVAGLAVPVGGRMAGQTRRVGLLKAVGGTPGLVAAVALAEYLLVAVVAAAAGPAIGALTAPLLTESSAGLVGGVGTASLSWSTIGLVTAVALGVAAATSVPEVCAVRSGTVGARWPTRHARRTAPAG</sequence>
<keyword evidence="2" id="KW-1003">Cell membrane</keyword>
<feature type="transmembrane region" description="Helical" evidence="6">
    <location>
        <begin position="87"/>
        <end position="113"/>
    </location>
</feature>
<feature type="transmembrane region" description="Helical" evidence="6">
    <location>
        <begin position="133"/>
        <end position="153"/>
    </location>
</feature>
<dbReference type="Proteomes" id="UP000272400">
    <property type="component" value="Unassembled WGS sequence"/>
</dbReference>
<protein>
    <submittedName>
        <fullName evidence="8">FtsX-like permease family protein</fullName>
    </submittedName>
</protein>
<evidence type="ECO:0000256" key="6">
    <source>
        <dbReference type="SAM" id="Phobius"/>
    </source>
</evidence>
<feature type="domain" description="ABC3 transporter permease C-terminal" evidence="7">
    <location>
        <begin position="53"/>
        <end position="154"/>
    </location>
</feature>
<evidence type="ECO:0000256" key="1">
    <source>
        <dbReference type="ARBA" id="ARBA00004651"/>
    </source>
</evidence>
<evidence type="ECO:0000256" key="3">
    <source>
        <dbReference type="ARBA" id="ARBA00022692"/>
    </source>
</evidence>
<dbReference type="RefSeq" id="WP_123665766.1">
    <property type="nucleotide sequence ID" value="NZ_RJKE01000001.1"/>
</dbReference>
<proteinExistence type="predicted"/>
<evidence type="ECO:0000313" key="9">
    <source>
        <dbReference type="Proteomes" id="UP000272400"/>
    </source>
</evidence>
<reference evidence="8 9" key="1">
    <citation type="submission" date="2018-11" db="EMBL/GenBank/DDBJ databases">
        <title>Sequencing the genomes of 1000 actinobacteria strains.</title>
        <authorList>
            <person name="Klenk H.-P."/>
        </authorList>
    </citation>
    <scope>NUCLEOTIDE SEQUENCE [LARGE SCALE GENOMIC DNA]</scope>
    <source>
        <strain evidence="8 9">DSM 44254</strain>
    </source>
</reference>
<dbReference type="GO" id="GO:0005886">
    <property type="term" value="C:plasma membrane"/>
    <property type="evidence" value="ECO:0007669"/>
    <property type="project" value="UniProtKB-SubCell"/>
</dbReference>
<keyword evidence="5 6" id="KW-0472">Membrane</keyword>
<evidence type="ECO:0000256" key="4">
    <source>
        <dbReference type="ARBA" id="ARBA00022989"/>
    </source>
</evidence>
<evidence type="ECO:0000259" key="7">
    <source>
        <dbReference type="Pfam" id="PF02687"/>
    </source>
</evidence>
<keyword evidence="3 6" id="KW-0812">Transmembrane</keyword>
<dbReference type="InterPro" id="IPR003838">
    <property type="entry name" value="ABC3_permease_C"/>
</dbReference>